<dbReference type="Pfam" id="PF15698">
    <property type="entry name" value="Phosphatase"/>
    <property type="match status" value="1"/>
</dbReference>
<sequence length="273" mass="29352">MGNVTRPDQPDDRALLREHLLKTRIAGDVATPREGNLANYRKMVQKDPGYQFGLTLKDWTFAETLEMMARLCGVSPDPRHLRGADTIDVDLTLDALDAMGARIGIAARRRETVLLATGHPDTLMGVYRAVEDALRAAGCVVLAPAAGWSYPVTTPFGPQIREIVYTSGVAALGTDGTLRHTHDPHPMRAVLRELRDAATGHWPDLVVADHGWAGAAGEAGIETVGFADSNDPALFAGQAEGKIAVTVPLDDGIHPDHYRPLIAYLLDRAGLTG</sequence>
<proteinExistence type="predicted"/>
<gene>
    <name evidence="1" type="ORF">IFM12276_55710</name>
</gene>
<keyword evidence="2" id="KW-1185">Reference proteome</keyword>
<name>A0ABN6UBP0_9NOCA</name>
<dbReference type="Proteomes" id="UP001317870">
    <property type="component" value="Chromosome"/>
</dbReference>
<organism evidence="1 2">
    <name type="scientific">Nocardia sputorum</name>
    <dbReference type="NCBI Taxonomy" id="2984338"/>
    <lineage>
        <taxon>Bacteria</taxon>
        <taxon>Bacillati</taxon>
        <taxon>Actinomycetota</taxon>
        <taxon>Actinomycetes</taxon>
        <taxon>Mycobacteriales</taxon>
        <taxon>Nocardiaceae</taxon>
        <taxon>Nocardia</taxon>
    </lineage>
</organism>
<evidence type="ECO:0000313" key="2">
    <source>
        <dbReference type="Proteomes" id="UP001317870"/>
    </source>
</evidence>
<dbReference type="EMBL" id="AP026978">
    <property type="protein sequence ID" value="BDU02543.1"/>
    <property type="molecule type" value="Genomic_DNA"/>
</dbReference>
<evidence type="ECO:0000313" key="1">
    <source>
        <dbReference type="EMBL" id="BDU02543.1"/>
    </source>
</evidence>
<protein>
    <submittedName>
        <fullName evidence="1">Phosphatase</fullName>
    </submittedName>
</protein>
<reference evidence="1 2" key="1">
    <citation type="submission" date="2022-11" db="EMBL/GenBank/DDBJ databases">
        <title>Genome Sequencing of Nocardia sp. ON39_IFM12276 and assembly.</title>
        <authorList>
            <person name="Shimojima M."/>
            <person name="Toyokawa M."/>
            <person name="Uesaka K."/>
        </authorList>
    </citation>
    <scope>NUCLEOTIDE SEQUENCE [LARGE SCALE GENOMIC DNA]</scope>
    <source>
        <strain evidence="1 2">IFM 12276</strain>
    </source>
</reference>
<dbReference type="InterPro" id="IPR031423">
    <property type="entry name" value="Phosphatase_SCO2771"/>
</dbReference>
<accession>A0ABN6UBP0</accession>